<dbReference type="InterPro" id="IPR051257">
    <property type="entry name" value="Diverse_CBS-Domain"/>
</dbReference>
<dbReference type="EMBL" id="NQWI01000180">
    <property type="protein sequence ID" value="PDW00537.1"/>
    <property type="molecule type" value="Genomic_DNA"/>
</dbReference>
<dbReference type="Pfam" id="PF21349">
    <property type="entry name" value="RUBY_RBDX"/>
    <property type="match status" value="1"/>
</dbReference>
<gene>
    <name evidence="5" type="ORF">CJ255_20600</name>
</gene>
<evidence type="ECO:0000313" key="5">
    <source>
        <dbReference type="EMBL" id="PDW00537.1"/>
    </source>
</evidence>
<dbReference type="Pfam" id="PF00571">
    <property type="entry name" value="CBS"/>
    <property type="match status" value="2"/>
</dbReference>
<evidence type="ECO:0000313" key="6">
    <source>
        <dbReference type="Proteomes" id="UP000220527"/>
    </source>
</evidence>
<dbReference type="InterPro" id="IPR000644">
    <property type="entry name" value="CBS_dom"/>
</dbReference>
<keyword evidence="2 3" id="KW-0129">CBS domain</keyword>
<dbReference type="PROSITE" id="PS51371">
    <property type="entry name" value="CBS"/>
    <property type="match status" value="2"/>
</dbReference>
<dbReference type="RefSeq" id="WP_097645959.1">
    <property type="nucleotide sequence ID" value="NZ_NQWI01000180.1"/>
</dbReference>
<accession>A0A2A6RE80</accession>
<dbReference type="SMART" id="SM00116">
    <property type="entry name" value="CBS"/>
    <property type="match status" value="2"/>
</dbReference>
<protein>
    <submittedName>
        <fullName evidence="5">Signal transduction protein</fullName>
    </submittedName>
</protein>
<dbReference type="PANTHER" id="PTHR43080:SF26">
    <property type="entry name" value="REGULATORY PROTEIN"/>
    <property type="match status" value="1"/>
</dbReference>
<comment type="caution">
    <text evidence="5">The sequence shown here is derived from an EMBL/GenBank/DDBJ whole genome shotgun (WGS) entry which is preliminary data.</text>
</comment>
<dbReference type="CDD" id="cd04586">
    <property type="entry name" value="CBS_pair_BON_assoc"/>
    <property type="match status" value="1"/>
</dbReference>
<proteinExistence type="predicted"/>
<dbReference type="InterPro" id="IPR048574">
    <property type="entry name" value="RUBY_RBDX"/>
</dbReference>
<feature type="domain" description="CBS" evidence="4">
    <location>
        <begin position="7"/>
        <end position="64"/>
    </location>
</feature>
<dbReference type="SUPFAM" id="SSF57802">
    <property type="entry name" value="Rubredoxin-like"/>
    <property type="match status" value="1"/>
</dbReference>
<keyword evidence="6" id="KW-1185">Reference proteome</keyword>
<name>A0A2A6RE80_9CHLR</name>
<dbReference type="Proteomes" id="UP000220527">
    <property type="component" value="Unassembled WGS sequence"/>
</dbReference>
<dbReference type="PANTHER" id="PTHR43080">
    <property type="entry name" value="CBS DOMAIN-CONTAINING PROTEIN CBSX3, MITOCHONDRIAL"/>
    <property type="match status" value="1"/>
</dbReference>
<dbReference type="SUPFAM" id="SSF54631">
    <property type="entry name" value="CBS-domain pair"/>
    <property type="match status" value="1"/>
</dbReference>
<dbReference type="Gene3D" id="2.20.28.10">
    <property type="match status" value="1"/>
</dbReference>
<dbReference type="Gene3D" id="3.10.580.10">
    <property type="entry name" value="CBS-domain"/>
    <property type="match status" value="2"/>
</dbReference>
<dbReference type="InterPro" id="IPR046342">
    <property type="entry name" value="CBS_dom_sf"/>
</dbReference>
<feature type="domain" description="CBS" evidence="4">
    <location>
        <begin position="65"/>
        <end position="122"/>
    </location>
</feature>
<sequence>MKAREIMTQAVISINEAATVEDAARLLARNRISGLPVVNAEGLLVGLVSEHDLIAKPGRLVGELMTRGVITIGLDTEVEQIQHLLTHQRIRRVPVVEHGKVVGIVSRSDLVRQIAMRWVCGVCGESVRGLEAPSACPSCGAGTSAFVHDVVPPGM</sequence>
<organism evidence="5 6">
    <name type="scientific">Candidatus Viridilinea mediisalina</name>
    <dbReference type="NCBI Taxonomy" id="2024553"/>
    <lineage>
        <taxon>Bacteria</taxon>
        <taxon>Bacillati</taxon>
        <taxon>Chloroflexota</taxon>
        <taxon>Chloroflexia</taxon>
        <taxon>Chloroflexales</taxon>
        <taxon>Chloroflexineae</taxon>
        <taxon>Oscillochloridaceae</taxon>
        <taxon>Candidatus Viridilinea</taxon>
    </lineage>
</organism>
<reference evidence="6" key="1">
    <citation type="submission" date="2017-08" db="EMBL/GenBank/DDBJ databases">
        <authorList>
            <person name="Grouzdev D.S."/>
            <person name="Gaisin V.A."/>
            <person name="Rysina M.S."/>
            <person name="Gorlenko V.M."/>
        </authorList>
    </citation>
    <scope>NUCLEOTIDE SEQUENCE [LARGE SCALE GENOMIC DNA]</scope>
    <source>
        <strain evidence="6">Kir15-3F</strain>
    </source>
</reference>
<evidence type="ECO:0000256" key="3">
    <source>
        <dbReference type="PROSITE-ProRule" id="PRU00703"/>
    </source>
</evidence>
<comment type="cofactor">
    <cofactor evidence="1">
        <name>Fe(3+)</name>
        <dbReference type="ChEBI" id="CHEBI:29034"/>
    </cofactor>
</comment>
<dbReference type="OrthoDB" id="9790355at2"/>
<evidence type="ECO:0000259" key="4">
    <source>
        <dbReference type="PROSITE" id="PS51371"/>
    </source>
</evidence>
<dbReference type="AlphaFoldDB" id="A0A2A6RE80"/>
<evidence type="ECO:0000256" key="2">
    <source>
        <dbReference type="ARBA" id="ARBA00023122"/>
    </source>
</evidence>
<evidence type="ECO:0000256" key="1">
    <source>
        <dbReference type="ARBA" id="ARBA00001965"/>
    </source>
</evidence>